<dbReference type="PANTHER" id="PTHR37299:SF3">
    <property type="entry name" value="STAGE 0 SPORULATION PROTEIN A HOMOLOG"/>
    <property type="match status" value="1"/>
</dbReference>
<dbReference type="CDD" id="cd17533">
    <property type="entry name" value="REC_LytTR_AgrA-like"/>
    <property type="match status" value="1"/>
</dbReference>
<name>A0A0F4KQ89_9LACO</name>
<protein>
    <submittedName>
        <fullName evidence="8">Accessory protein regulator protein A</fullName>
    </submittedName>
</protein>
<dbReference type="AlphaFoldDB" id="A0A0F4KQ89"/>
<reference evidence="8 9" key="1">
    <citation type="submission" date="2014-12" db="EMBL/GenBank/DDBJ databases">
        <title>Comparative genomics of the lactic acid bacteria isolated from the honey bee gut.</title>
        <authorList>
            <person name="Ellegaard K.M."/>
            <person name="Tamarit D."/>
            <person name="Javelind E."/>
            <person name="Olofsson T."/>
            <person name="Andersson S.G."/>
            <person name="Vasquez A."/>
        </authorList>
    </citation>
    <scope>NUCLEOTIDE SEQUENCE [LARGE SCALE GENOMIC DNA]</scope>
    <source>
        <strain evidence="8 9">Hon2</strain>
    </source>
</reference>
<dbReference type="InterPro" id="IPR046947">
    <property type="entry name" value="LytR-like"/>
</dbReference>
<dbReference type="RefSeq" id="WP_045923481.1">
    <property type="nucleotide sequence ID" value="NZ_JBHTHW010000002.1"/>
</dbReference>
<dbReference type="HOGENOM" id="CLU_000445_14_6_9"/>
<dbReference type="Gene3D" id="3.40.50.2300">
    <property type="match status" value="1"/>
</dbReference>
<dbReference type="InterPro" id="IPR001789">
    <property type="entry name" value="Sig_transdc_resp-reg_receiver"/>
</dbReference>
<sequence>MKIYICEDDLSQRQHITKIINNYILIENLDMKIQLSTSDPLQILQAIDQEQSVYFLDIGLHSELNGLELASAIRKTDTHGYIIFITTHDEMAFETFKYQVAALDFILKDQGNLKENIVRVFQTIQQQLMIDADDNDTIAIKLNDRILYINLKTLIYIETLSNHKLVLHAQNKESLITGDLKALEQRLPNNFFRAHKSFLVNLDYVDHVDKKQNLIFFRNGASCLVSRRKIKLLTEHKLKLN</sequence>
<organism evidence="8 9">
    <name type="scientific">Bombilactobacillus mellis</name>
    <dbReference type="NCBI Taxonomy" id="1218508"/>
    <lineage>
        <taxon>Bacteria</taxon>
        <taxon>Bacillati</taxon>
        <taxon>Bacillota</taxon>
        <taxon>Bacilli</taxon>
        <taxon>Lactobacillales</taxon>
        <taxon>Lactobacillaceae</taxon>
        <taxon>Bombilactobacillus</taxon>
    </lineage>
</organism>
<feature type="domain" description="HTH LytTR-type" evidence="7">
    <location>
        <begin position="138"/>
        <end position="239"/>
    </location>
</feature>
<keyword evidence="2" id="KW-0902">Two-component regulatory system</keyword>
<dbReference type="GO" id="GO:0000156">
    <property type="term" value="F:phosphorelay response regulator activity"/>
    <property type="evidence" value="ECO:0007669"/>
    <property type="project" value="InterPro"/>
</dbReference>
<evidence type="ECO:0000256" key="4">
    <source>
        <dbReference type="ARBA" id="ARBA00037164"/>
    </source>
</evidence>
<feature type="domain" description="Response regulatory" evidence="6">
    <location>
        <begin position="2"/>
        <end position="123"/>
    </location>
</feature>
<comment type="function">
    <text evidence="4">Required for high-level post-exponential phase expression of a series of secreted proteins.</text>
</comment>
<feature type="modified residue" description="4-aspartylphosphate" evidence="5">
    <location>
        <position position="57"/>
    </location>
</feature>
<dbReference type="Pfam" id="PF00072">
    <property type="entry name" value="Response_reg"/>
    <property type="match status" value="1"/>
</dbReference>
<dbReference type="InterPro" id="IPR007492">
    <property type="entry name" value="LytTR_DNA-bd_dom"/>
</dbReference>
<keyword evidence="3" id="KW-0010">Activator</keyword>
<evidence type="ECO:0000259" key="6">
    <source>
        <dbReference type="PROSITE" id="PS50110"/>
    </source>
</evidence>
<keyword evidence="9" id="KW-1185">Reference proteome</keyword>
<dbReference type="PATRIC" id="fig|1218508.4.peg.1621"/>
<dbReference type="SMART" id="SM00850">
    <property type="entry name" value="LytTR"/>
    <property type="match status" value="1"/>
</dbReference>
<dbReference type="STRING" id="1218508.JG29_08560"/>
<keyword evidence="1" id="KW-0963">Cytoplasm</keyword>
<dbReference type="SMART" id="SM00448">
    <property type="entry name" value="REC"/>
    <property type="match status" value="1"/>
</dbReference>
<gene>
    <name evidence="8" type="primary">agrA</name>
    <name evidence="8" type="ORF">JG29_08560</name>
</gene>
<dbReference type="Gene3D" id="2.40.50.1020">
    <property type="entry name" value="LytTr DNA-binding domain"/>
    <property type="match status" value="1"/>
</dbReference>
<evidence type="ECO:0000256" key="5">
    <source>
        <dbReference type="PROSITE-ProRule" id="PRU00169"/>
    </source>
</evidence>
<dbReference type="Proteomes" id="UP000033695">
    <property type="component" value="Unassembled WGS sequence"/>
</dbReference>
<comment type="caution">
    <text evidence="8">The sequence shown here is derived from an EMBL/GenBank/DDBJ whole genome shotgun (WGS) entry which is preliminary data.</text>
</comment>
<dbReference type="EMBL" id="JXBZ01000013">
    <property type="protein sequence ID" value="KJY48169.1"/>
    <property type="molecule type" value="Genomic_DNA"/>
</dbReference>
<evidence type="ECO:0000313" key="8">
    <source>
        <dbReference type="EMBL" id="KJY48169.1"/>
    </source>
</evidence>
<evidence type="ECO:0000259" key="7">
    <source>
        <dbReference type="PROSITE" id="PS50930"/>
    </source>
</evidence>
<evidence type="ECO:0000313" key="9">
    <source>
        <dbReference type="Proteomes" id="UP000033695"/>
    </source>
</evidence>
<dbReference type="SUPFAM" id="SSF52172">
    <property type="entry name" value="CheY-like"/>
    <property type="match status" value="1"/>
</dbReference>
<evidence type="ECO:0000256" key="3">
    <source>
        <dbReference type="ARBA" id="ARBA00023159"/>
    </source>
</evidence>
<dbReference type="Pfam" id="PF04397">
    <property type="entry name" value="LytTR"/>
    <property type="match status" value="1"/>
</dbReference>
<dbReference type="OrthoDB" id="9809318at2"/>
<dbReference type="PROSITE" id="PS50930">
    <property type="entry name" value="HTH_LYTTR"/>
    <property type="match status" value="1"/>
</dbReference>
<evidence type="ECO:0000256" key="2">
    <source>
        <dbReference type="ARBA" id="ARBA00023012"/>
    </source>
</evidence>
<evidence type="ECO:0000256" key="1">
    <source>
        <dbReference type="ARBA" id="ARBA00022490"/>
    </source>
</evidence>
<dbReference type="GO" id="GO:0003677">
    <property type="term" value="F:DNA binding"/>
    <property type="evidence" value="ECO:0007669"/>
    <property type="project" value="InterPro"/>
</dbReference>
<dbReference type="InterPro" id="IPR011006">
    <property type="entry name" value="CheY-like_superfamily"/>
</dbReference>
<proteinExistence type="predicted"/>
<dbReference type="PROSITE" id="PS50110">
    <property type="entry name" value="RESPONSE_REGULATORY"/>
    <property type="match status" value="1"/>
</dbReference>
<keyword evidence="5" id="KW-0597">Phosphoprotein</keyword>
<accession>A0A0F4KQ89</accession>
<dbReference type="PANTHER" id="PTHR37299">
    <property type="entry name" value="TRANSCRIPTIONAL REGULATOR-RELATED"/>
    <property type="match status" value="1"/>
</dbReference>